<dbReference type="SMART" id="SM01224">
    <property type="entry name" value="G_gamma"/>
    <property type="match status" value="1"/>
</dbReference>
<dbReference type="Proteomes" id="UP000887568">
    <property type="component" value="Unplaced"/>
</dbReference>
<protein>
    <submittedName>
        <fullName evidence="5">Uncharacterized protein</fullName>
    </submittedName>
</protein>
<dbReference type="PROSITE" id="PS50186">
    <property type="entry name" value="DEP"/>
    <property type="match status" value="1"/>
</dbReference>
<dbReference type="InterPro" id="IPR036305">
    <property type="entry name" value="RGS_sf"/>
</dbReference>
<dbReference type="GO" id="GO:0035556">
    <property type="term" value="P:intracellular signal transduction"/>
    <property type="evidence" value="ECO:0007669"/>
    <property type="project" value="InterPro"/>
</dbReference>
<dbReference type="SUPFAM" id="SSF46785">
    <property type="entry name" value="Winged helix' DNA-binding domain"/>
    <property type="match status" value="1"/>
</dbReference>
<dbReference type="InterPro" id="IPR036388">
    <property type="entry name" value="WH-like_DNA-bd_sf"/>
</dbReference>
<feature type="domain" description="RGS" evidence="3">
    <location>
        <begin position="304"/>
        <end position="419"/>
    </location>
</feature>
<sequence>MMDLDQSAAPKQLVFAKIEKIIRDMQHHDRGIKTRSQKVFLTSIPCAFTGSELIEWIMDKLHVHNAIEAVHIGNLICHYGYIFPVQEAKVVLLKDDSALYRFQSPYFWPSRSNLDPDNTDYAIYLAKRSMRNKQQHGLEEFETTAFNKLQRMLRHKWDFVLVQAQEQLRLAKHRKKADRLVVDNQEKAYWKTHRPPPGQINSLEKDIRRSYRPFALVQSKKRTVEDLKKEVTYLQRRSARAKITTHKAAEGMMRRCNRYAEHDPFLAGAQPSNPWITDDTTMWTLNTMLVDTPTERRVRRWCISLRELLRDATGRHEFEMFLKKEYSQENIRFWQACEQLKYAPQSSVPEQVHEIYREFLAPGARCEINVDGRTVEMTQLALRKPNRFAFEAAQHHIFLLMKKDSYPRFLRSNEFKKLLANAMHTNTKKKFFPFGRNFMRTAKVTPDATPMALRRRGSLGDEEGEGQSIGETGMVHSLSASNLQDYEMTKIYNPAVQNGHSAEDNNIKQPKKSIRFSSLQPLHSAALVRNGSLTRLELASQNGLAERGEGGGRDNGAHVTTTTFTVSSNGHHGNINSTCQLFTVPSCTLPTKKSLITPWEEDGS</sequence>
<dbReference type="AlphaFoldDB" id="A0A914AMD7"/>
<dbReference type="InterPro" id="IPR016137">
    <property type="entry name" value="RGS"/>
</dbReference>
<dbReference type="CDD" id="cd04450">
    <property type="entry name" value="DEP_RGS7-like"/>
    <property type="match status" value="1"/>
</dbReference>
<dbReference type="SMART" id="SM00049">
    <property type="entry name" value="DEP"/>
    <property type="match status" value="1"/>
</dbReference>
<proteinExistence type="predicted"/>
<feature type="domain" description="DEP" evidence="4">
    <location>
        <begin position="28"/>
        <end position="104"/>
    </location>
</feature>
<dbReference type="GO" id="GO:0005737">
    <property type="term" value="C:cytoplasm"/>
    <property type="evidence" value="ECO:0007669"/>
    <property type="project" value="TreeGrafter"/>
</dbReference>
<dbReference type="SUPFAM" id="SSF48670">
    <property type="entry name" value="Transducin (heterotrimeric G protein), gamma chain"/>
    <property type="match status" value="1"/>
</dbReference>
<reference evidence="5" key="1">
    <citation type="submission" date="2022-11" db="UniProtKB">
        <authorList>
            <consortium name="EnsemblMetazoa"/>
        </authorList>
    </citation>
    <scope>IDENTIFICATION</scope>
</reference>
<keyword evidence="1" id="KW-0734">Signal transduction inhibitor</keyword>
<dbReference type="RefSeq" id="XP_038064594.1">
    <property type="nucleotide sequence ID" value="XM_038208666.1"/>
</dbReference>
<dbReference type="Gene3D" id="1.10.167.10">
    <property type="entry name" value="Regulator of G-protein Signalling 4, domain 2"/>
    <property type="match status" value="1"/>
</dbReference>
<dbReference type="InterPro" id="IPR036284">
    <property type="entry name" value="GGL_sf"/>
</dbReference>
<dbReference type="PANTHER" id="PTHR45746:SF5">
    <property type="entry name" value="REGULATOR OF G-PROTEIN SIGNALING 7"/>
    <property type="match status" value="1"/>
</dbReference>
<name>A0A914AMD7_PATMI</name>
<accession>A0A914AMD7</accession>
<evidence type="ECO:0000259" key="4">
    <source>
        <dbReference type="PROSITE" id="PS50186"/>
    </source>
</evidence>
<dbReference type="Gene3D" id="1.10.10.10">
    <property type="entry name" value="Winged helix-like DNA-binding domain superfamily/Winged helix DNA-binding domain"/>
    <property type="match status" value="1"/>
</dbReference>
<dbReference type="InterPro" id="IPR047017">
    <property type="entry name" value="RGS6/7/9/11_DHEX_sf"/>
</dbReference>
<dbReference type="GO" id="GO:0008277">
    <property type="term" value="P:regulation of G protein-coupled receptor signaling pathway"/>
    <property type="evidence" value="ECO:0007669"/>
    <property type="project" value="InterPro"/>
</dbReference>
<dbReference type="InterPro" id="IPR015898">
    <property type="entry name" value="G-protein_gamma-like_dom"/>
</dbReference>
<dbReference type="Gene3D" id="1.10.1240.60">
    <property type="match status" value="1"/>
</dbReference>
<dbReference type="InterPro" id="IPR040759">
    <property type="entry name" value="RGS_DHEX"/>
</dbReference>
<dbReference type="InterPro" id="IPR000591">
    <property type="entry name" value="DEP_dom"/>
</dbReference>
<dbReference type="GO" id="GO:0005096">
    <property type="term" value="F:GTPase activator activity"/>
    <property type="evidence" value="ECO:0007669"/>
    <property type="project" value="TreeGrafter"/>
</dbReference>
<dbReference type="SUPFAM" id="SSF48097">
    <property type="entry name" value="Regulator of G-protein signaling, RGS"/>
    <property type="match status" value="1"/>
</dbReference>
<dbReference type="FunFam" id="1.10.167.10:FF:000001">
    <property type="entry name" value="Putative regulator of g-protein signaling 12"/>
    <property type="match status" value="1"/>
</dbReference>
<dbReference type="OMA" id="WISDEAS"/>
<dbReference type="PROSITE" id="PS50058">
    <property type="entry name" value="G_PROTEIN_GAMMA"/>
    <property type="match status" value="1"/>
</dbReference>
<dbReference type="SMART" id="SM00224">
    <property type="entry name" value="GGL"/>
    <property type="match status" value="1"/>
</dbReference>
<dbReference type="CDD" id="cd08705">
    <property type="entry name" value="RGS_R7-like"/>
    <property type="match status" value="1"/>
</dbReference>
<dbReference type="EnsemblMetazoa" id="XM_038208666.1">
    <property type="protein sequence ID" value="XP_038064594.1"/>
    <property type="gene ID" value="LOC119734997"/>
</dbReference>
<dbReference type="PANTHER" id="PTHR45746">
    <property type="entry name" value="LP21163P"/>
    <property type="match status" value="1"/>
</dbReference>
<dbReference type="GO" id="GO:0007186">
    <property type="term" value="P:G protein-coupled receptor signaling pathway"/>
    <property type="evidence" value="ECO:0007669"/>
    <property type="project" value="InterPro"/>
</dbReference>
<feature type="domain" description="G protein gamma" evidence="2">
    <location>
        <begin position="227"/>
        <end position="305"/>
    </location>
</feature>
<dbReference type="PROSITE" id="PS50132">
    <property type="entry name" value="RGS"/>
    <property type="match status" value="1"/>
</dbReference>
<dbReference type="InterPro" id="IPR047016">
    <property type="entry name" value="RGS6/7/9/11"/>
</dbReference>
<dbReference type="Pfam" id="PF00631">
    <property type="entry name" value="G-gamma"/>
    <property type="match status" value="1"/>
</dbReference>
<dbReference type="GeneID" id="119734997"/>
<dbReference type="Pfam" id="PF00615">
    <property type="entry name" value="RGS"/>
    <property type="match status" value="1"/>
</dbReference>
<dbReference type="SMART" id="SM00315">
    <property type="entry name" value="RGS"/>
    <property type="match status" value="1"/>
</dbReference>
<evidence type="ECO:0000313" key="6">
    <source>
        <dbReference type="Proteomes" id="UP000887568"/>
    </source>
</evidence>
<dbReference type="PRINTS" id="PR01301">
    <property type="entry name" value="RGSPROTEIN"/>
</dbReference>
<dbReference type="Gene3D" id="4.10.260.10">
    <property type="entry name" value="Transducin (heterotrimeric G protein), gamma chain"/>
    <property type="match status" value="1"/>
</dbReference>
<evidence type="ECO:0000259" key="2">
    <source>
        <dbReference type="PROSITE" id="PS50058"/>
    </source>
</evidence>
<dbReference type="InterPro" id="IPR034483">
    <property type="entry name" value="RGS_Egl-10"/>
</dbReference>
<dbReference type="GO" id="GO:0005886">
    <property type="term" value="C:plasma membrane"/>
    <property type="evidence" value="ECO:0007669"/>
    <property type="project" value="TreeGrafter"/>
</dbReference>
<dbReference type="OrthoDB" id="196547at2759"/>
<evidence type="ECO:0000259" key="3">
    <source>
        <dbReference type="PROSITE" id="PS50132"/>
    </source>
</evidence>
<dbReference type="Pfam" id="PF00610">
    <property type="entry name" value="DEP"/>
    <property type="match status" value="1"/>
</dbReference>
<dbReference type="InterPro" id="IPR036390">
    <property type="entry name" value="WH_DNA-bd_sf"/>
</dbReference>
<evidence type="ECO:0000256" key="1">
    <source>
        <dbReference type="ARBA" id="ARBA00022700"/>
    </source>
</evidence>
<dbReference type="InterPro" id="IPR044926">
    <property type="entry name" value="RGS_subdomain_2"/>
</dbReference>
<dbReference type="GO" id="GO:0043005">
    <property type="term" value="C:neuron projection"/>
    <property type="evidence" value="ECO:0007669"/>
    <property type="project" value="TreeGrafter"/>
</dbReference>
<evidence type="ECO:0000313" key="5">
    <source>
        <dbReference type="EnsemblMetazoa" id="XP_038064594.1"/>
    </source>
</evidence>
<dbReference type="GO" id="GO:0009968">
    <property type="term" value="P:negative regulation of signal transduction"/>
    <property type="evidence" value="ECO:0007669"/>
    <property type="project" value="UniProtKB-KW"/>
</dbReference>
<dbReference type="Pfam" id="PF18148">
    <property type="entry name" value="RGS_DHEX"/>
    <property type="match status" value="1"/>
</dbReference>
<organism evidence="5 6">
    <name type="scientific">Patiria miniata</name>
    <name type="common">Bat star</name>
    <name type="synonym">Asterina miniata</name>
    <dbReference type="NCBI Taxonomy" id="46514"/>
    <lineage>
        <taxon>Eukaryota</taxon>
        <taxon>Metazoa</taxon>
        <taxon>Echinodermata</taxon>
        <taxon>Eleutherozoa</taxon>
        <taxon>Asterozoa</taxon>
        <taxon>Asteroidea</taxon>
        <taxon>Valvatacea</taxon>
        <taxon>Valvatida</taxon>
        <taxon>Asterinidae</taxon>
        <taxon>Patiria</taxon>
    </lineage>
</organism>
<dbReference type="CDD" id="cd00068">
    <property type="entry name" value="GGL"/>
    <property type="match status" value="1"/>
</dbReference>
<keyword evidence="6" id="KW-1185">Reference proteome</keyword>